<dbReference type="AlphaFoldDB" id="A0A1B1UJV6"/>
<gene>
    <name evidence="1" type="ORF">LMTR13_25885</name>
</gene>
<proteinExistence type="predicted"/>
<keyword evidence="2" id="KW-1185">Reference proteome</keyword>
<evidence type="ECO:0000313" key="1">
    <source>
        <dbReference type="EMBL" id="ANW03068.1"/>
    </source>
</evidence>
<dbReference type="EMBL" id="CP016428">
    <property type="protein sequence ID" value="ANW03068.1"/>
    <property type="molecule type" value="Genomic_DNA"/>
</dbReference>
<name>A0A1B1UJV6_9BRAD</name>
<accession>A0A1B1UJV6</accession>
<evidence type="ECO:0000313" key="2">
    <source>
        <dbReference type="Proteomes" id="UP000092839"/>
    </source>
</evidence>
<dbReference type="KEGG" id="bic:LMTR13_25885"/>
<reference evidence="1 2" key="1">
    <citation type="submission" date="2016-07" db="EMBL/GenBank/DDBJ databases">
        <title>Complete genome sequence of Bradyrhizobium icense LMTR 13T, a potential inoculant strain isolated from lima bean (Phaseolus lunatus) in Peru.</title>
        <authorList>
            <person name="Ormeno-Orrillo E."/>
            <person name="Duran D."/>
            <person name="Rogel M.A."/>
            <person name="Rey L."/>
            <person name="Imperial J."/>
            <person name="Ruiz-Argueso T."/>
            <person name="Martinez-Romero E."/>
        </authorList>
    </citation>
    <scope>NUCLEOTIDE SEQUENCE [LARGE SCALE GENOMIC DNA]</scope>
    <source>
        <strain evidence="1 2">LMTR 13</strain>
    </source>
</reference>
<protein>
    <submittedName>
        <fullName evidence="1">Uncharacterized protein</fullName>
    </submittedName>
</protein>
<dbReference type="Proteomes" id="UP000092839">
    <property type="component" value="Chromosome"/>
</dbReference>
<sequence length="100" mass="11332">MKYPEAAHAFAEQLLSDEDMSGLPQALGIGVTTDVKLPEEIQMSLVYNSPERVALKKEVDWQKWMADRSARIERGQQNNSKLARCLLPHVPPSRVFRRGV</sequence>
<organism evidence="1 2">
    <name type="scientific">Bradyrhizobium icense</name>
    <dbReference type="NCBI Taxonomy" id="1274631"/>
    <lineage>
        <taxon>Bacteria</taxon>
        <taxon>Pseudomonadati</taxon>
        <taxon>Pseudomonadota</taxon>
        <taxon>Alphaproteobacteria</taxon>
        <taxon>Hyphomicrobiales</taxon>
        <taxon>Nitrobacteraceae</taxon>
        <taxon>Bradyrhizobium</taxon>
    </lineage>
</organism>